<evidence type="ECO:0000256" key="1">
    <source>
        <dbReference type="SAM" id="SignalP"/>
    </source>
</evidence>
<dbReference type="EMBL" id="JEWH01000076">
    <property type="protein sequence ID" value="EXB03723.1"/>
    <property type="molecule type" value="Genomic_DNA"/>
</dbReference>
<organism evidence="2 3">
    <name type="scientific">Acinetobacter baumannii (strain 1295743)</name>
    <dbReference type="NCBI Taxonomy" id="1310613"/>
    <lineage>
        <taxon>Bacteria</taxon>
        <taxon>Pseudomonadati</taxon>
        <taxon>Pseudomonadota</taxon>
        <taxon>Gammaproteobacteria</taxon>
        <taxon>Moraxellales</taxon>
        <taxon>Moraxellaceae</taxon>
        <taxon>Acinetobacter</taxon>
        <taxon>Acinetobacter calcoaceticus/baumannii complex</taxon>
    </lineage>
</organism>
<accession>A0A009IIU1</accession>
<feature type="signal peptide" evidence="1">
    <location>
        <begin position="1"/>
        <end position="21"/>
    </location>
</feature>
<comment type="caution">
    <text evidence="2">The sequence shown here is derived from an EMBL/GenBank/DDBJ whole genome shotgun (WGS) entry which is preliminary data.</text>
</comment>
<reference evidence="2 3" key="1">
    <citation type="submission" date="2014-02" db="EMBL/GenBank/DDBJ databases">
        <title>Comparative genomics and transcriptomics to identify genetic mechanisms underlying the emergence of carbapenem resistant Acinetobacter baumannii (CRAb).</title>
        <authorList>
            <person name="Harris A.D."/>
            <person name="Johnson K.J."/>
            <person name="George J."/>
            <person name="Shefchek K."/>
            <person name="Daugherty S.C."/>
            <person name="Parankush S."/>
            <person name="Sadzewicz L."/>
            <person name="Tallon L."/>
            <person name="Sengamalay N."/>
            <person name="Hazen T.H."/>
            <person name="Rasko D.A."/>
        </authorList>
    </citation>
    <scope>NUCLEOTIDE SEQUENCE [LARGE SCALE GENOMIC DNA]</scope>
    <source>
        <strain evidence="2 3">1295743</strain>
    </source>
</reference>
<gene>
    <name evidence="2" type="ORF">J512_3823</name>
</gene>
<evidence type="ECO:0000313" key="2">
    <source>
        <dbReference type="EMBL" id="EXB03723.1"/>
    </source>
</evidence>
<evidence type="ECO:0000313" key="3">
    <source>
        <dbReference type="Proteomes" id="UP000020595"/>
    </source>
</evidence>
<dbReference type="AlphaFoldDB" id="A0A009IIU1"/>
<evidence type="ECO:0008006" key="4">
    <source>
        <dbReference type="Google" id="ProtNLM"/>
    </source>
</evidence>
<sequence length="247" mass="27736">MIKSIITGCAVLTLSALTVTHAEFSYEQELQQGCNKVKQYASLGKKFYDQKQYKKALENFQNQASWTAFCKANADETTVKFTDRDIEVANNNVGLAYAKLGQPLWARAWFMLDEKSKSSQFNLKQLPQPKASNDLSGEYVRYSGFGEWDHITVSRKQGQYTIGYSGVYMGLRSLIYGPNMGEFGTTMPTNAKQTIYKDQDCRIQLDFKSNAKLGNYIQVKQSEGESGCGFGHNVYADGTYLKVESGK</sequence>
<keyword evidence="1" id="KW-0732">Signal</keyword>
<name>A0A009IIU1_ACIB9</name>
<proteinExistence type="predicted"/>
<dbReference type="Proteomes" id="UP000020595">
    <property type="component" value="Unassembled WGS sequence"/>
</dbReference>
<dbReference type="PATRIC" id="fig|1310613.3.peg.3655"/>
<feature type="chain" id="PRO_5001446661" description="Signal peptide-containing protein" evidence="1">
    <location>
        <begin position="22"/>
        <end position="247"/>
    </location>
</feature>
<dbReference type="InterPro" id="IPR011990">
    <property type="entry name" value="TPR-like_helical_dom_sf"/>
</dbReference>
<dbReference type="Gene3D" id="1.25.40.10">
    <property type="entry name" value="Tetratricopeptide repeat domain"/>
    <property type="match status" value="1"/>
</dbReference>
<dbReference type="SUPFAM" id="SSF48452">
    <property type="entry name" value="TPR-like"/>
    <property type="match status" value="1"/>
</dbReference>
<dbReference type="RefSeq" id="WP_032051792.1">
    <property type="nucleotide sequence ID" value="NZ_JEWH01000076.1"/>
</dbReference>
<protein>
    <recommendedName>
        <fullName evidence="4">Signal peptide-containing protein</fullName>
    </recommendedName>
</protein>